<protein>
    <submittedName>
        <fullName evidence="1">Uncharacterized protein</fullName>
    </submittedName>
</protein>
<proteinExistence type="predicted"/>
<dbReference type="Proteomes" id="UP000435112">
    <property type="component" value="Unassembled WGS sequence"/>
</dbReference>
<evidence type="ECO:0000313" key="1">
    <source>
        <dbReference type="EMBL" id="KAE9037493.1"/>
    </source>
</evidence>
<dbReference type="AlphaFoldDB" id="A0A6A3N761"/>
<sequence>MAFAVFPVTKLDGVASVALKSFQHRSPSGVHFVSWSAPQVHADSSIFSLREDFVSCYIILARSAVSPPSWGSVGLKELVSLVRMSATRRLLVLNGLLGGSPTAERARAQSRSSPVS</sequence>
<organism evidence="1 2">
    <name type="scientific">Phytophthora rubi</name>
    <dbReference type="NCBI Taxonomy" id="129364"/>
    <lineage>
        <taxon>Eukaryota</taxon>
        <taxon>Sar</taxon>
        <taxon>Stramenopiles</taxon>
        <taxon>Oomycota</taxon>
        <taxon>Peronosporomycetes</taxon>
        <taxon>Peronosporales</taxon>
        <taxon>Peronosporaceae</taxon>
        <taxon>Phytophthora</taxon>
    </lineage>
</organism>
<reference evidence="1 2" key="1">
    <citation type="submission" date="2018-09" db="EMBL/GenBank/DDBJ databases">
        <title>Genomic investigation of the strawberry pathogen Phytophthora fragariae indicates pathogenicity is determined by transcriptional variation in three key races.</title>
        <authorList>
            <person name="Adams T.M."/>
            <person name="Armitage A.D."/>
            <person name="Sobczyk M.K."/>
            <person name="Bates H.J."/>
            <person name="Dunwell J.M."/>
            <person name="Nellist C.F."/>
            <person name="Harrison R.J."/>
        </authorList>
    </citation>
    <scope>NUCLEOTIDE SEQUENCE [LARGE SCALE GENOMIC DNA]</scope>
    <source>
        <strain evidence="1 2">SCRP324</strain>
    </source>
</reference>
<gene>
    <name evidence="1" type="ORF">PR002_g6544</name>
</gene>
<dbReference type="OrthoDB" id="10291486at2759"/>
<accession>A0A6A3N761</accession>
<evidence type="ECO:0000313" key="2">
    <source>
        <dbReference type="Proteomes" id="UP000435112"/>
    </source>
</evidence>
<name>A0A6A3N761_9STRA</name>
<dbReference type="EMBL" id="QXFU01000296">
    <property type="protein sequence ID" value="KAE9037493.1"/>
    <property type="molecule type" value="Genomic_DNA"/>
</dbReference>
<comment type="caution">
    <text evidence="1">The sequence shown here is derived from an EMBL/GenBank/DDBJ whole genome shotgun (WGS) entry which is preliminary data.</text>
</comment>